<dbReference type="PROSITE" id="PS50089">
    <property type="entry name" value="ZF_RING_2"/>
    <property type="match status" value="1"/>
</dbReference>
<organism evidence="4 5">
    <name type="scientific">Paramuricea clavata</name>
    <name type="common">Red gorgonian</name>
    <name type="synonym">Violescent sea-whip</name>
    <dbReference type="NCBI Taxonomy" id="317549"/>
    <lineage>
        <taxon>Eukaryota</taxon>
        <taxon>Metazoa</taxon>
        <taxon>Cnidaria</taxon>
        <taxon>Anthozoa</taxon>
        <taxon>Octocorallia</taxon>
        <taxon>Malacalcyonacea</taxon>
        <taxon>Plexauridae</taxon>
        <taxon>Paramuricea</taxon>
    </lineage>
</organism>
<evidence type="ECO:0000256" key="3">
    <source>
        <dbReference type="ARBA" id="ARBA00022833"/>
    </source>
</evidence>
<dbReference type="GO" id="GO:0061630">
    <property type="term" value="F:ubiquitin protein ligase activity"/>
    <property type="evidence" value="ECO:0007669"/>
    <property type="project" value="TreeGrafter"/>
</dbReference>
<dbReference type="PANTHER" id="PTHR46016">
    <property type="entry name" value="ZINC FINGER, RING/FYVE/PHD-TYPE"/>
    <property type="match status" value="1"/>
</dbReference>
<dbReference type="AlphaFoldDB" id="A0A7D9D5J3"/>
<evidence type="ECO:0000256" key="2">
    <source>
        <dbReference type="ARBA" id="ARBA00022771"/>
    </source>
</evidence>
<dbReference type="GO" id="GO:0006511">
    <property type="term" value="P:ubiquitin-dependent protein catabolic process"/>
    <property type="evidence" value="ECO:0007669"/>
    <property type="project" value="TreeGrafter"/>
</dbReference>
<dbReference type="EMBL" id="CACRXK020000050">
    <property type="protein sequence ID" value="CAB3977492.1"/>
    <property type="molecule type" value="Genomic_DNA"/>
</dbReference>
<dbReference type="InterPro" id="IPR013083">
    <property type="entry name" value="Znf_RING/FYVE/PHD"/>
</dbReference>
<dbReference type="InterPro" id="IPR017907">
    <property type="entry name" value="Znf_RING_CS"/>
</dbReference>
<evidence type="ECO:0000313" key="4">
    <source>
        <dbReference type="EMBL" id="CAB3977492.1"/>
    </source>
</evidence>
<dbReference type="SMART" id="SM00184">
    <property type="entry name" value="RING"/>
    <property type="match status" value="1"/>
</dbReference>
<proteinExistence type="predicted"/>
<dbReference type="InterPro" id="IPR027370">
    <property type="entry name" value="Znf-RING_euk"/>
</dbReference>
<sequence>MASVANAEELDAVTCSVCKDVYKNPVKISCDHTFCEDCVNQTWAANGNQTCPVCRKPADGLKETDFDMIQKMSIQSIICSRCSNNVILTEFRRHERICGSTASFNGPSTSLGLGRGLGDMSGNNIYTFPCPYCSKRNLDRDDLLRHVLGLHKDEDPKVVCPICKVMPWGDSDQLSGNFLDHIKLRHRFDYDRFVDLNQDEDTAFKNTLTLSMQQH</sequence>
<comment type="caution">
    <text evidence="4">The sequence shown here is derived from an EMBL/GenBank/DDBJ whole genome shotgun (WGS) entry which is preliminary data.</text>
</comment>
<evidence type="ECO:0000256" key="1">
    <source>
        <dbReference type="ARBA" id="ARBA00022723"/>
    </source>
</evidence>
<keyword evidence="5" id="KW-1185">Reference proteome</keyword>
<dbReference type="PROSITE" id="PS50157">
    <property type="entry name" value="ZINC_FINGER_C2H2_2"/>
    <property type="match status" value="1"/>
</dbReference>
<dbReference type="InterPro" id="IPR008598">
    <property type="entry name" value="Di19_Zn-bd"/>
</dbReference>
<dbReference type="GO" id="GO:0000209">
    <property type="term" value="P:protein polyubiquitination"/>
    <property type="evidence" value="ECO:0007669"/>
    <property type="project" value="TreeGrafter"/>
</dbReference>
<dbReference type="GO" id="GO:0008270">
    <property type="term" value="F:zinc ion binding"/>
    <property type="evidence" value="ECO:0007669"/>
    <property type="project" value="UniProtKB-KW"/>
</dbReference>
<keyword evidence="2" id="KW-0863">Zinc-finger</keyword>
<reference evidence="4" key="1">
    <citation type="submission" date="2020-04" db="EMBL/GenBank/DDBJ databases">
        <authorList>
            <person name="Alioto T."/>
            <person name="Alioto T."/>
            <person name="Gomez Garrido J."/>
        </authorList>
    </citation>
    <scope>NUCLEOTIDE SEQUENCE</scope>
    <source>
        <strain evidence="4">A484AB</strain>
    </source>
</reference>
<accession>A0A7D9D5J3</accession>
<dbReference type="PROSITE" id="PS00518">
    <property type="entry name" value="ZF_RING_1"/>
    <property type="match status" value="1"/>
</dbReference>
<keyword evidence="3" id="KW-0862">Zinc</keyword>
<dbReference type="InterPro" id="IPR001841">
    <property type="entry name" value="Znf_RING"/>
</dbReference>
<dbReference type="SUPFAM" id="SSF57850">
    <property type="entry name" value="RING/U-box"/>
    <property type="match status" value="1"/>
</dbReference>
<dbReference type="Pfam" id="PF05605">
    <property type="entry name" value="zf-Di19"/>
    <property type="match status" value="1"/>
</dbReference>
<dbReference type="InterPro" id="IPR051438">
    <property type="entry name" value="RNF_E3_ubiq-protein_ligase"/>
</dbReference>
<dbReference type="Gene3D" id="3.30.40.10">
    <property type="entry name" value="Zinc/RING finger domain, C3HC4 (zinc finger)"/>
    <property type="match status" value="1"/>
</dbReference>
<dbReference type="InterPro" id="IPR013087">
    <property type="entry name" value="Znf_C2H2_type"/>
</dbReference>
<dbReference type="Proteomes" id="UP001152795">
    <property type="component" value="Unassembled WGS sequence"/>
</dbReference>
<evidence type="ECO:0000313" key="5">
    <source>
        <dbReference type="Proteomes" id="UP001152795"/>
    </source>
</evidence>
<protein>
    <submittedName>
        <fullName evidence="4">RING finger 166-like</fullName>
    </submittedName>
</protein>
<dbReference type="PANTHER" id="PTHR46016:SF1">
    <property type="entry name" value="RING-TYPE DOMAIN-CONTAINING PROTEIN"/>
    <property type="match status" value="1"/>
</dbReference>
<keyword evidence="1" id="KW-0479">Metal-binding</keyword>
<dbReference type="OrthoDB" id="5951974at2759"/>
<dbReference type="Pfam" id="PF13445">
    <property type="entry name" value="zf-RING_UBOX"/>
    <property type="match status" value="1"/>
</dbReference>
<name>A0A7D9D5J3_PARCT</name>
<gene>
    <name evidence="4" type="ORF">PACLA_8A041076</name>
</gene>